<protein>
    <submittedName>
        <fullName evidence="3">Type 1 secretion C-terminal target domain (VC_A0849 subclass)</fullName>
    </submittedName>
</protein>
<dbReference type="NCBIfam" id="NF033510">
    <property type="entry name" value="Ca_tandemer"/>
    <property type="match status" value="1"/>
</dbReference>
<feature type="non-terminal residue" evidence="3">
    <location>
        <position position="1"/>
    </location>
</feature>
<sequence>VGLDDVDSNVASPELTGTIDDPSATVTVTVDGVDYEAVNNGDGTWTLPAGVLPDLADGDYTISVTATDAAGNTGTAQANLNIDTSAQIVAFDNVDDAFVNALPLQVGDDINVGSHTYLLLASLAGLNLQLGSPGIGFTIDEGHTGDMTFNYSALISADALADYVLVLQKFDEATGQWTAVTGPGQADLLSLALFGGTTITVDGLEEGQYRAFMAFDGLLGAGLLGTLSGSMDLYDPSQIGGYEVVAAEGNVITDEGINGETDIITDTTVVSMVNGEAVVDGGTTIVGTYGTLVIHPDGSYTYTPFAGDAGLGQVDQFAYTLLDTATGNTANAILYLHIDSYDVDMTWNPADPSQPATVDIVATDDLNVAEINPQALLVGDDIPSGSHTYLLLTSLAGLDLQVGSAGINFNIDDGHTGDMTFNYSALISGDALADYVLCIQKFDEATGQWTAISGPGQADLLSLSLFGGTTITVDGLEAGQYRAFMAFDGLFGIGLVGTLSATMDLYDLSQVGGYEVVAASGNVITDAGIDGSADTATIFTTVSSVNGEAVVAGGTTIEGTYGTLVIHPNGSYTYTPYSDVTGLGQVDQFTYTLSDPIGGPNAATATLYFHLDSSVVDMTWNPADPSEPATFTFVATDDVDTSSLVMVNEVDEDYFNASASLLGILATTQTYTSGTFTLGSNMDAYGLITVNSLATAGTVNLNLNLQMNVGGVWTTVANDSYSGIISLLGTLASLDLSTLDLAAGTYRILTTLQQPLFGGLAALVGINTDVNVTYLDQYVVSNTIEAEGNIFGNDATGSTFTQLQVTDANGNVIDVSYGTIIQGLHGNLVISANGDYSYTPSSTTGGGSESFTYTVTHLNGDTITATLNINVGYTIQGSTGNDIITDSAGDDLIYAGAGNDTINTANGGSDTLIFDLLNAANGTGGNGHDTWFNFHVGDTAIDSEADKIDISDLLVGYAGDGSAASLSAYVSVDFDGTDTIISIDRDGGAGVHSSTELLTLKNVDTSWL</sequence>
<gene>
    <name evidence="3" type="ORF">HMP0015_2728</name>
</gene>
<name>D4XSN6_ACIHA</name>
<dbReference type="Proteomes" id="UP000003085">
    <property type="component" value="Unassembled WGS sequence"/>
</dbReference>
<dbReference type="InterPro" id="IPR019960">
    <property type="entry name" value="T1SS_VCA0849"/>
</dbReference>
<dbReference type="Pfam" id="PF00353">
    <property type="entry name" value="HemolysinCabind"/>
    <property type="match status" value="1"/>
</dbReference>
<proteinExistence type="predicted"/>
<dbReference type="NCBIfam" id="NF045619">
    <property type="entry name" value="adhes_GNV_Cterm"/>
    <property type="match status" value="2"/>
</dbReference>
<dbReference type="InterPro" id="IPR001343">
    <property type="entry name" value="Hemolysn_Ca-bd"/>
</dbReference>
<evidence type="ECO:0000313" key="3">
    <source>
        <dbReference type="EMBL" id="EFF81794.1"/>
    </source>
</evidence>
<dbReference type="Gene3D" id="2.150.10.10">
    <property type="entry name" value="Serralysin-like metalloprotease, C-terminal"/>
    <property type="match status" value="1"/>
</dbReference>
<organism evidence="3 4">
    <name type="scientific">Acinetobacter haemolyticus ATCC 19194</name>
    <dbReference type="NCBI Taxonomy" id="707232"/>
    <lineage>
        <taxon>Bacteria</taxon>
        <taxon>Pseudomonadati</taxon>
        <taxon>Pseudomonadota</taxon>
        <taxon>Gammaproteobacteria</taxon>
        <taxon>Moraxellales</taxon>
        <taxon>Moraxellaceae</taxon>
        <taxon>Acinetobacter</taxon>
    </lineage>
</organism>
<dbReference type="NCBIfam" id="TIGR03661">
    <property type="entry name" value="T1SS_VCA0849"/>
    <property type="match status" value="1"/>
</dbReference>
<dbReference type="InterPro" id="IPR013783">
    <property type="entry name" value="Ig-like_fold"/>
</dbReference>
<feature type="domain" description="Bacterial Ig-like" evidence="2">
    <location>
        <begin position="8"/>
        <end position="84"/>
    </location>
</feature>
<dbReference type="HOGENOM" id="CLU_298376_0_0_6"/>
<dbReference type="EMBL" id="ADMT01000204">
    <property type="protein sequence ID" value="EFF81794.1"/>
    <property type="molecule type" value="Genomic_DNA"/>
</dbReference>
<reference evidence="4" key="1">
    <citation type="submission" date="2010-03" db="EMBL/GenBank/DDBJ databases">
        <title>Complete sequence of Mobiluncus curtisii ATCC 43063.</title>
        <authorList>
            <person name="Muzny D."/>
            <person name="Qin X."/>
            <person name="Deng J."/>
            <person name="Jiang H."/>
            <person name="Liu Y."/>
            <person name="Qu J."/>
            <person name="Song X.-Z."/>
            <person name="Zhang L."/>
            <person name="Thornton R."/>
            <person name="Coyle M."/>
            <person name="Francisco L."/>
            <person name="Jackson L."/>
            <person name="Javaid M."/>
            <person name="Korchina V."/>
            <person name="Kovar C."/>
            <person name="Mata R."/>
            <person name="Mathew T."/>
            <person name="Ngo R."/>
            <person name="Nguyen L."/>
            <person name="Nguyen N."/>
            <person name="Okwuonu G."/>
            <person name="Ongeri F."/>
            <person name="Pham C."/>
            <person name="Simmons D."/>
            <person name="Wilczek-Boney K."/>
            <person name="Hale W."/>
            <person name="Jakkamsetti A."/>
            <person name="Pham P."/>
            <person name="Ruth R."/>
            <person name="San Lucas F."/>
            <person name="Warren J."/>
            <person name="Zhang J."/>
            <person name="Zhao Z."/>
            <person name="Zhou C."/>
            <person name="Zhu D."/>
            <person name="Lee S."/>
            <person name="Bess C."/>
            <person name="Blankenburg K."/>
            <person name="Forbes L."/>
            <person name="Fu Q."/>
            <person name="Gubbala S."/>
            <person name="Hirani K."/>
            <person name="Jayaseelan J.C."/>
            <person name="Lara F."/>
            <person name="Munidasa M."/>
            <person name="Palculict T."/>
            <person name="Patil S."/>
            <person name="Pu L.-L."/>
            <person name="Saada N."/>
            <person name="Tang L."/>
            <person name="Weissenberger G."/>
            <person name="Zhu Y."/>
            <person name="Hemphill L."/>
            <person name="Shang Y."/>
            <person name="Youmans B."/>
            <person name="Ayvaz T."/>
            <person name="Ross M."/>
            <person name="Santibanez J."/>
            <person name="Aqrawi P."/>
            <person name="Gross S."/>
            <person name="Joshi V."/>
            <person name="Fowler G."/>
            <person name="Nazareth L."/>
            <person name="Reid J."/>
            <person name="Worley K."/>
            <person name="Petrosino J."/>
            <person name="Highlander S."/>
            <person name="Gibbs R."/>
            <person name="Gibbs R."/>
        </authorList>
    </citation>
    <scope>NUCLEOTIDE SEQUENCE [LARGE SCALE GENOMIC DNA]</scope>
    <source>
        <strain evidence="4">ATCC 19194</strain>
    </source>
</reference>
<comment type="caution">
    <text evidence="3">The sequence shown here is derived from an EMBL/GenBank/DDBJ whole genome shotgun (WGS) entry which is preliminary data.</text>
</comment>
<dbReference type="Pfam" id="PF17963">
    <property type="entry name" value="Big_9"/>
    <property type="match status" value="2"/>
</dbReference>
<evidence type="ECO:0000256" key="1">
    <source>
        <dbReference type="ARBA" id="ARBA00022837"/>
    </source>
</evidence>
<evidence type="ECO:0000313" key="4">
    <source>
        <dbReference type="Proteomes" id="UP000003085"/>
    </source>
</evidence>
<keyword evidence="1" id="KW-0106">Calcium</keyword>
<dbReference type="AlphaFoldDB" id="D4XSN6"/>
<dbReference type="RefSeq" id="WP_004640307.1">
    <property type="nucleotide sequence ID" value="NZ_GG770435.1"/>
</dbReference>
<feature type="non-terminal residue" evidence="3">
    <location>
        <position position="1008"/>
    </location>
</feature>
<dbReference type="Pfam" id="PF19077">
    <property type="entry name" value="Big_13"/>
    <property type="match status" value="1"/>
</dbReference>
<dbReference type="PRINTS" id="PR00313">
    <property type="entry name" value="CABNDNGRPT"/>
</dbReference>
<dbReference type="InterPro" id="IPR044016">
    <property type="entry name" value="Big_13"/>
</dbReference>
<dbReference type="InterPro" id="IPR011049">
    <property type="entry name" value="Serralysin-like_metalloprot_C"/>
</dbReference>
<dbReference type="Gene3D" id="2.60.40.10">
    <property type="entry name" value="Immunoglobulins"/>
    <property type="match status" value="1"/>
</dbReference>
<dbReference type="SUPFAM" id="SSF51120">
    <property type="entry name" value="beta-Roll"/>
    <property type="match status" value="1"/>
</dbReference>
<dbReference type="GO" id="GO:0005509">
    <property type="term" value="F:calcium ion binding"/>
    <property type="evidence" value="ECO:0007669"/>
    <property type="project" value="InterPro"/>
</dbReference>
<dbReference type="InterPro" id="IPR055014">
    <property type="entry name" value="BapA_Bap-like_C"/>
</dbReference>
<evidence type="ECO:0000259" key="2">
    <source>
        <dbReference type="Pfam" id="PF19077"/>
    </source>
</evidence>
<accession>D4XSN6</accession>